<dbReference type="InterPro" id="IPR020846">
    <property type="entry name" value="MFS_dom"/>
</dbReference>
<accession>A0A8S3Y8A1</accession>
<evidence type="ECO:0000313" key="8">
    <source>
        <dbReference type="Proteomes" id="UP000691718"/>
    </source>
</evidence>
<dbReference type="OrthoDB" id="10021397at2759"/>
<keyword evidence="8" id="KW-1185">Reference proteome</keyword>
<reference evidence="7" key="1">
    <citation type="submission" date="2021-04" db="EMBL/GenBank/DDBJ databases">
        <authorList>
            <person name="Tunstrom K."/>
        </authorList>
    </citation>
    <scope>NUCLEOTIDE SEQUENCE</scope>
</reference>
<feature type="domain" description="Major facilitator superfamily (MFS) profile" evidence="6">
    <location>
        <begin position="18"/>
        <end position="189"/>
    </location>
</feature>
<feature type="transmembrane region" description="Helical" evidence="5">
    <location>
        <begin position="55"/>
        <end position="76"/>
    </location>
</feature>
<dbReference type="GO" id="GO:0022857">
    <property type="term" value="F:transmembrane transporter activity"/>
    <property type="evidence" value="ECO:0007669"/>
    <property type="project" value="InterPro"/>
</dbReference>
<dbReference type="InterPro" id="IPR050549">
    <property type="entry name" value="MFS_Trehalose_Transporter"/>
</dbReference>
<evidence type="ECO:0000256" key="3">
    <source>
        <dbReference type="ARBA" id="ARBA00022989"/>
    </source>
</evidence>
<evidence type="ECO:0000256" key="4">
    <source>
        <dbReference type="ARBA" id="ARBA00023136"/>
    </source>
</evidence>
<dbReference type="PANTHER" id="PTHR48021">
    <property type="match status" value="1"/>
</dbReference>
<dbReference type="PANTHER" id="PTHR48021:SF1">
    <property type="entry name" value="GH07001P-RELATED"/>
    <property type="match status" value="1"/>
</dbReference>
<proteinExistence type="predicted"/>
<dbReference type="Pfam" id="PF00083">
    <property type="entry name" value="Sugar_tr"/>
    <property type="match status" value="1"/>
</dbReference>
<dbReference type="EMBL" id="CAJQZP010001668">
    <property type="protein sequence ID" value="CAG5058240.1"/>
    <property type="molecule type" value="Genomic_DNA"/>
</dbReference>
<comment type="subcellular location">
    <subcellularLocation>
        <location evidence="1">Membrane</location>
        <topology evidence="1">Multi-pass membrane protein</topology>
    </subcellularLocation>
</comment>
<dbReference type="InterPro" id="IPR005828">
    <property type="entry name" value="MFS_sugar_transport-like"/>
</dbReference>
<comment type="caution">
    <text evidence="7">The sequence shown here is derived from an EMBL/GenBank/DDBJ whole genome shotgun (WGS) entry which is preliminary data.</text>
</comment>
<evidence type="ECO:0000259" key="6">
    <source>
        <dbReference type="PROSITE" id="PS50850"/>
    </source>
</evidence>
<feature type="transmembrane region" description="Helical" evidence="5">
    <location>
        <begin position="117"/>
        <end position="134"/>
    </location>
</feature>
<keyword evidence="2 5" id="KW-0812">Transmembrane</keyword>
<feature type="transmembrane region" description="Helical" evidence="5">
    <location>
        <begin position="88"/>
        <end position="111"/>
    </location>
</feature>
<name>A0A8S3Y8A1_PARAO</name>
<evidence type="ECO:0000256" key="2">
    <source>
        <dbReference type="ARBA" id="ARBA00022692"/>
    </source>
</evidence>
<protein>
    <submittedName>
        <fullName evidence="7">(apollo) hypothetical protein</fullName>
    </submittedName>
</protein>
<evidence type="ECO:0000256" key="1">
    <source>
        <dbReference type="ARBA" id="ARBA00004141"/>
    </source>
</evidence>
<feature type="transmembrane region" description="Helical" evidence="5">
    <location>
        <begin position="12"/>
        <end position="35"/>
    </location>
</feature>
<keyword evidence="3 5" id="KW-1133">Transmembrane helix</keyword>
<evidence type="ECO:0000313" key="7">
    <source>
        <dbReference type="EMBL" id="CAG5058240.1"/>
    </source>
</evidence>
<gene>
    <name evidence="7" type="ORF">PAPOLLO_LOCUS27502</name>
</gene>
<dbReference type="GO" id="GO:0016020">
    <property type="term" value="C:membrane"/>
    <property type="evidence" value="ECO:0007669"/>
    <property type="project" value="UniProtKB-SubCell"/>
</dbReference>
<dbReference type="PROSITE" id="PS50850">
    <property type="entry name" value="MFS"/>
    <property type="match status" value="1"/>
</dbReference>
<dbReference type="AlphaFoldDB" id="A0A8S3Y8A1"/>
<organism evidence="7 8">
    <name type="scientific">Parnassius apollo</name>
    <name type="common">Apollo butterfly</name>
    <name type="synonym">Papilio apollo</name>
    <dbReference type="NCBI Taxonomy" id="110799"/>
    <lineage>
        <taxon>Eukaryota</taxon>
        <taxon>Metazoa</taxon>
        <taxon>Ecdysozoa</taxon>
        <taxon>Arthropoda</taxon>
        <taxon>Hexapoda</taxon>
        <taxon>Insecta</taxon>
        <taxon>Pterygota</taxon>
        <taxon>Neoptera</taxon>
        <taxon>Endopterygota</taxon>
        <taxon>Lepidoptera</taxon>
        <taxon>Glossata</taxon>
        <taxon>Ditrysia</taxon>
        <taxon>Papilionoidea</taxon>
        <taxon>Papilionidae</taxon>
        <taxon>Parnassiinae</taxon>
        <taxon>Parnassini</taxon>
        <taxon>Parnassius</taxon>
        <taxon>Parnassius</taxon>
    </lineage>
</organism>
<keyword evidence="4 5" id="KW-0472">Membrane</keyword>
<sequence>MCSADPSFWRQIFILIPACLHSFSGGFMVAFPAVLNPAILSPNSTDITATSDQASWIASTNGISEIIGFLIFSPIFQIFGRKVAGMGLNVIMVIGWLTLSLANSITVLVFARAIQGLSIGGIFICAITLSEYANPHRRGYFMIMKKISLGAETKDRTLQEIEDEIKGTIRDSSDADKHLLSGKVISVDT</sequence>
<dbReference type="Proteomes" id="UP000691718">
    <property type="component" value="Unassembled WGS sequence"/>
</dbReference>
<evidence type="ECO:0000256" key="5">
    <source>
        <dbReference type="SAM" id="Phobius"/>
    </source>
</evidence>